<keyword evidence="2" id="KW-0812">Transmembrane</keyword>
<reference evidence="3" key="1">
    <citation type="submission" date="2022-07" db="EMBL/GenBank/DDBJ databases">
        <title>Complete genome sequence of Salinispirillum sp. LH10-3-1 capable of multiple carbohydrate inversion isolated from a soda lake.</title>
        <authorList>
            <person name="Liu J."/>
            <person name="Zhai Y."/>
            <person name="Zhang H."/>
            <person name="Yang H."/>
            <person name="Qu J."/>
            <person name="Li J."/>
        </authorList>
    </citation>
    <scope>NUCLEOTIDE SEQUENCE</scope>
    <source>
        <strain evidence="3">LH 10-3-1</strain>
    </source>
</reference>
<keyword evidence="2" id="KW-0472">Membrane</keyword>
<feature type="region of interest" description="Disordered" evidence="1">
    <location>
        <begin position="113"/>
        <end position="135"/>
    </location>
</feature>
<proteinExistence type="predicted"/>
<dbReference type="EMBL" id="CP101717">
    <property type="protein sequence ID" value="WLD56894.1"/>
    <property type="molecule type" value="Genomic_DNA"/>
</dbReference>
<dbReference type="AlphaFoldDB" id="A0AB38YCX7"/>
<protein>
    <recommendedName>
        <fullName evidence="4">DUF2802 domain-containing protein</fullName>
    </recommendedName>
</protein>
<organism evidence="3">
    <name type="scientific">Salinispirillum sp. LH 10-3-1</name>
    <dbReference type="NCBI Taxonomy" id="2952525"/>
    <lineage>
        <taxon>Bacteria</taxon>
        <taxon>Pseudomonadati</taxon>
        <taxon>Pseudomonadota</taxon>
        <taxon>Gammaproteobacteria</taxon>
        <taxon>Oceanospirillales</taxon>
        <taxon>Saccharospirillaceae</taxon>
        <taxon>Salinispirillum</taxon>
    </lineage>
</organism>
<feature type="compositionally biased region" description="Polar residues" evidence="1">
    <location>
        <begin position="118"/>
        <end position="127"/>
    </location>
</feature>
<evidence type="ECO:0000256" key="1">
    <source>
        <dbReference type="SAM" id="MobiDB-lite"/>
    </source>
</evidence>
<gene>
    <name evidence="3" type="ORF">NFC81_09135</name>
</gene>
<evidence type="ECO:0000313" key="3">
    <source>
        <dbReference type="EMBL" id="WLD56894.1"/>
    </source>
</evidence>
<dbReference type="RefSeq" id="WP_304994179.1">
    <property type="nucleotide sequence ID" value="NZ_CP101717.1"/>
</dbReference>
<feature type="transmembrane region" description="Helical" evidence="2">
    <location>
        <begin position="12"/>
        <end position="30"/>
    </location>
</feature>
<name>A0AB38YCX7_9GAMM</name>
<evidence type="ECO:0000256" key="2">
    <source>
        <dbReference type="SAM" id="Phobius"/>
    </source>
</evidence>
<sequence>MINLAPFAEYFVLLLMTAVSALAMPALIALRDKLKIDQDSQLASTMDNGLHLALKWAETQMLLRGQKLTIETRHQFIADAANYVAENFPGIMKHFGITPERLQHMIEARTYGRLGNDNPPNIGSSGSVSGGLKAA</sequence>
<keyword evidence="2" id="KW-1133">Transmembrane helix</keyword>
<accession>A0AB38YCX7</accession>
<evidence type="ECO:0008006" key="4">
    <source>
        <dbReference type="Google" id="ProtNLM"/>
    </source>
</evidence>